<dbReference type="GO" id="GO:0005737">
    <property type="term" value="C:cytoplasm"/>
    <property type="evidence" value="ECO:0007669"/>
    <property type="project" value="TreeGrafter"/>
</dbReference>
<dbReference type="PROSITE" id="PS50010">
    <property type="entry name" value="DH_2"/>
    <property type="match status" value="1"/>
</dbReference>
<feature type="domain" description="DH" evidence="2">
    <location>
        <begin position="1"/>
        <end position="223"/>
    </location>
</feature>
<organism evidence="3 4">
    <name type="scientific">Pleurostoma richardsiae</name>
    <dbReference type="NCBI Taxonomy" id="41990"/>
    <lineage>
        <taxon>Eukaryota</taxon>
        <taxon>Fungi</taxon>
        <taxon>Dikarya</taxon>
        <taxon>Ascomycota</taxon>
        <taxon>Pezizomycotina</taxon>
        <taxon>Sordariomycetes</taxon>
        <taxon>Sordariomycetidae</taxon>
        <taxon>Calosphaeriales</taxon>
        <taxon>Pleurostomataceae</taxon>
        <taxon>Pleurostoma</taxon>
    </lineage>
</organism>
<evidence type="ECO:0000313" key="4">
    <source>
        <dbReference type="Proteomes" id="UP001174694"/>
    </source>
</evidence>
<comment type="caution">
    <text evidence="3">The sequence shown here is derived from an EMBL/GenBank/DDBJ whole genome shotgun (WGS) entry which is preliminary data.</text>
</comment>
<dbReference type="InterPro" id="IPR000219">
    <property type="entry name" value="DH_dom"/>
</dbReference>
<dbReference type="Gene3D" id="1.20.900.10">
    <property type="entry name" value="Dbl homology (DH) domain"/>
    <property type="match status" value="1"/>
</dbReference>
<dbReference type="AlphaFoldDB" id="A0AA38VLR1"/>
<keyword evidence="4" id="KW-1185">Reference proteome</keyword>
<dbReference type="EMBL" id="JANBVO010000001">
    <property type="protein sequence ID" value="KAJ9157961.1"/>
    <property type="molecule type" value="Genomic_DNA"/>
</dbReference>
<proteinExistence type="predicted"/>
<dbReference type="PANTHER" id="PTHR45818:SF3">
    <property type="entry name" value="PROTEIN VAV"/>
    <property type="match status" value="1"/>
</dbReference>
<dbReference type="Pfam" id="PF00621">
    <property type="entry name" value="RhoGEF"/>
    <property type="match status" value="1"/>
</dbReference>
<sequence length="690" mass="76443">MNVYVTILVSLPTLPAKLRSSINQNLGDIVELHEEMLGDIHRVVPHSEYTQLDLTRHTPRPASHGHQRWRSLDAVPEDKEGVPWLQTIPGMTAEPQVAAEVAKIFNKKMNRFFIYEEYGAKYEMMMKDIAAAHRTMPLWETYQKGLEALASSLGSAHGHNDLSKKSLTIGDLLVKPIQRVCKYSLLFAELLKYTPVCDCPHSHLEIDNTLARMREATAEINRATDGTHAKAILERTWLLQDRLVFPDQKLDAASKSRIRSFGHIQLCGVLHVCWQTKEGVDGKYMISLLYRDWLCLGSASKVDHVYMLRACIPLANVKLETADNGRGLQCHTAPFSWKLIFEFDCQLYELIMTACGPKEGTEWRLRLAHGVGRGGKDLTESNPFCSLSLNIKSLGTVFGKQGTIARRLSIHRATTVGPKSPLCQVILKNTSLEKDPSTPSSSSSINRSQSLLTTNSRIPVLTPSRVDRARLEALLADVWTREALPFPGMTTRARSEHLVRASASSMIRKLSVASIASTFTRRSVSVASTNKTVGDGDCTVTPEAPHVNNEAGARRELSVSDDLLPSRLSVIDDESKKQSPKPLAVSSDEAMNSTATVHHIGITKTQATWHLEELTAGLPALRTSSPNSVHLSRGASGMSKISPCPSEKENAPRTSRDSRKTSSHKLSSRWAKVDVLRRGVVSQGFRNLFR</sequence>
<feature type="region of interest" description="Disordered" evidence="1">
    <location>
        <begin position="622"/>
        <end position="669"/>
    </location>
</feature>
<gene>
    <name evidence="3" type="ORF">NKR23_g514</name>
</gene>
<evidence type="ECO:0000256" key="1">
    <source>
        <dbReference type="SAM" id="MobiDB-lite"/>
    </source>
</evidence>
<dbReference type="PANTHER" id="PTHR45818">
    <property type="entry name" value="PROTEIN VAV"/>
    <property type="match status" value="1"/>
</dbReference>
<name>A0AA38VLR1_9PEZI</name>
<protein>
    <submittedName>
        <fullName evidence="3">Round spore</fullName>
    </submittedName>
</protein>
<evidence type="ECO:0000259" key="2">
    <source>
        <dbReference type="PROSITE" id="PS50010"/>
    </source>
</evidence>
<dbReference type="Proteomes" id="UP001174694">
    <property type="component" value="Unassembled WGS sequence"/>
</dbReference>
<dbReference type="SUPFAM" id="SSF48065">
    <property type="entry name" value="DBL homology domain (DH-domain)"/>
    <property type="match status" value="1"/>
</dbReference>
<feature type="region of interest" description="Disordered" evidence="1">
    <location>
        <begin position="530"/>
        <end position="590"/>
    </location>
</feature>
<evidence type="ECO:0000313" key="3">
    <source>
        <dbReference type="EMBL" id="KAJ9157961.1"/>
    </source>
</evidence>
<feature type="compositionally biased region" description="Basic and acidic residues" evidence="1">
    <location>
        <begin position="646"/>
        <end position="660"/>
    </location>
</feature>
<dbReference type="InterPro" id="IPR035899">
    <property type="entry name" value="DBL_dom_sf"/>
</dbReference>
<reference evidence="3" key="1">
    <citation type="submission" date="2022-07" db="EMBL/GenBank/DDBJ databases">
        <title>Fungi with potential for degradation of polypropylene.</title>
        <authorList>
            <person name="Gostincar C."/>
        </authorList>
    </citation>
    <scope>NUCLEOTIDE SEQUENCE</scope>
    <source>
        <strain evidence="3">EXF-13308</strain>
    </source>
</reference>
<accession>A0AA38VLR1</accession>
<dbReference type="GO" id="GO:0005085">
    <property type="term" value="F:guanyl-nucleotide exchange factor activity"/>
    <property type="evidence" value="ECO:0007669"/>
    <property type="project" value="InterPro"/>
</dbReference>